<keyword evidence="15" id="KW-1185">Reference proteome</keyword>
<dbReference type="NCBIfam" id="TIGR01139">
    <property type="entry name" value="cysK"/>
    <property type="match status" value="1"/>
</dbReference>
<evidence type="ECO:0000259" key="13">
    <source>
        <dbReference type="Pfam" id="PF00291"/>
    </source>
</evidence>
<proteinExistence type="inferred from homology"/>
<comment type="caution">
    <text evidence="14">The sequence shown here is derived from an EMBL/GenBank/DDBJ whole genome shotgun (WGS) entry which is preliminary data.</text>
</comment>
<keyword evidence="5 12" id="KW-0028">Amino-acid biosynthesis</keyword>
<dbReference type="InterPro" id="IPR005859">
    <property type="entry name" value="CysK"/>
</dbReference>
<evidence type="ECO:0000256" key="1">
    <source>
        <dbReference type="ARBA" id="ARBA00001933"/>
    </source>
</evidence>
<dbReference type="PROSITE" id="PS00901">
    <property type="entry name" value="CYS_SYNTHASE"/>
    <property type="match status" value="1"/>
</dbReference>
<dbReference type="InterPro" id="IPR001216">
    <property type="entry name" value="P-phosphate_BS"/>
</dbReference>
<evidence type="ECO:0000313" key="15">
    <source>
        <dbReference type="Proteomes" id="UP000252733"/>
    </source>
</evidence>
<comment type="pathway">
    <text evidence="2">Amino-acid biosynthesis; L-cysteine biosynthesis; L-cysteine from L-serine: step 2/2.</text>
</comment>
<dbReference type="Pfam" id="PF00291">
    <property type="entry name" value="PALP"/>
    <property type="match status" value="1"/>
</dbReference>
<dbReference type="Gene3D" id="3.40.50.1100">
    <property type="match status" value="2"/>
</dbReference>
<dbReference type="GO" id="GO:0006535">
    <property type="term" value="P:cysteine biosynthetic process from serine"/>
    <property type="evidence" value="ECO:0007669"/>
    <property type="project" value="UniProtKB-UniRule"/>
</dbReference>
<dbReference type="FunFam" id="3.40.50.1100:FF:000067">
    <property type="entry name" value="Cysteine synthase"/>
    <property type="match status" value="1"/>
</dbReference>
<evidence type="ECO:0000256" key="12">
    <source>
        <dbReference type="RuleBase" id="RU003985"/>
    </source>
</evidence>
<dbReference type="STRING" id="1168289.GCA_000259075_02178"/>
<dbReference type="InterPro" id="IPR050214">
    <property type="entry name" value="Cys_Synth/Cystath_Beta-Synth"/>
</dbReference>
<feature type="domain" description="Tryptophan synthase beta chain-like PALP" evidence="13">
    <location>
        <begin position="9"/>
        <end position="295"/>
    </location>
</feature>
<name>A0A2T0XER0_9BACT</name>
<evidence type="ECO:0000256" key="2">
    <source>
        <dbReference type="ARBA" id="ARBA00004962"/>
    </source>
</evidence>
<comment type="similarity">
    <text evidence="3 12">Belongs to the cysteine synthase/cystathionine beta-synthase family.</text>
</comment>
<reference evidence="14 15" key="1">
    <citation type="submission" date="2018-07" db="EMBL/GenBank/DDBJ databases">
        <title>Freshwater and sediment microbial communities from various areas in North America, analyzing microbe dynamics in response to fracking.</title>
        <authorList>
            <person name="Lamendella R."/>
        </authorList>
    </citation>
    <scope>NUCLEOTIDE SEQUENCE [LARGE SCALE GENOMIC DNA]</scope>
    <source>
        <strain evidence="14 15">160A</strain>
    </source>
</reference>
<dbReference type="InterPro" id="IPR001926">
    <property type="entry name" value="TrpB-like_PALP"/>
</dbReference>
<keyword evidence="7 10" id="KW-0663">Pyridoxal phosphate</keyword>
<keyword evidence="6 12" id="KW-0808">Transferase</keyword>
<evidence type="ECO:0000256" key="9">
    <source>
        <dbReference type="ARBA" id="ARBA00047931"/>
    </source>
</evidence>
<dbReference type="PANTHER" id="PTHR10314">
    <property type="entry name" value="CYSTATHIONINE BETA-SYNTHASE"/>
    <property type="match status" value="1"/>
</dbReference>
<dbReference type="CDD" id="cd01561">
    <property type="entry name" value="CBS_like"/>
    <property type="match status" value="1"/>
</dbReference>
<dbReference type="InterPro" id="IPR036052">
    <property type="entry name" value="TrpB-like_PALP_sf"/>
</dbReference>
<evidence type="ECO:0000313" key="14">
    <source>
        <dbReference type="EMBL" id="RCW35355.1"/>
    </source>
</evidence>
<evidence type="ECO:0000256" key="10">
    <source>
        <dbReference type="PIRSR" id="PIRSR605856-50"/>
    </source>
</evidence>
<dbReference type="SUPFAM" id="SSF53686">
    <property type="entry name" value="Tryptophan synthase beta subunit-like PLP-dependent enzymes"/>
    <property type="match status" value="1"/>
</dbReference>
<evidence type="ECO:0000256" key="8">
    <source>
        <dbReference type="ARBA" id="ARBA00023192"/>
    </source>
</evidence>
<evidence type="ECO:0000256" key="11">
    <source>
        <dbReference type="PIRSR" id="PIRSR605856-51"/>
    </source>
</evidence>
<dbReference type="OrthoDB" id="9808024at2"/>
<comment type="cofactor">
    <cofactor evidence="1 10 12">
        <name>pyridoxal 5'-phosphate</name>
        <dbReference type="ChEBI" id="CHEBI:597326"/>
    </cofactor>
</comment>
<gene>
    <name evidence="14" type="ORF">DFO77_110122</name>
</gene>
<keyword evidence="8 12" id="KW-0198">Cysteine biosynthesis</keyword>
<feature type="binding site" evidence="10">
    <location>
        <begin position="179"/>
        <end position="183"/>
    </location>
    <ligand>
        <name>pyridoxal 5'-phosphate</name>
        <dbReference type="ChEBI" id="CHEBI:597326"/>
    </ligand>
</feature>
<evidence type="ECO:0000256" key="4">
    <source>
        <dbReference type="ARBA" id="ARBA00012681"/>
    </source>
</evidence>
<protein>
    <recommendedName>
        <fullName evidence="4 12">Cysteine synthase</fullName>
        <ecNumber evidence="4 12">2.5.1.47</ecNumber>
    </recommendedName>
</protein>
<organism evidence="14 15">
    <name type="scientific">Marinilabilia salmonicolor</name>
    <dbReference type="NCBI Taxonomy" id="989"/>
    <lineage>
        <taxon>Bacteria</taxon>
        <taxon>Pseudomonadati</taxon>
        <taxon>Bacteroidota</taxon>
        <taxon>Bacteroidia</taxon>
        <taxon>Marinilabiliales</taxon>
        <taxon>Marinilabiliaceae</taxon>
        <taxon>Marinilabilia</taxon>
    </lineage>
</organism>
<evidence type="ECO:0000256" key="5">
    <source>
        <dbReference type="ARBA" id="ARBA00022605"/>
    </source>
</evidence>
<dbReference type="EMBL" id="QPIZ01000010">
    <property type="protein sequence ID" value="RCW35355.1"/>
    <property type="molecule type" value="Genomic_DNA"/>
</dbReference>
<evidence type="ECO:0000256" key="3">
    <source>
        <dbReference type="ARBA" id="ARBA00007103"/>
    </source>
</evidence>
<dbReference type="Proteomes" id="UP000252733">
    <property type="component" value="Unassembled WGS sequence"/>
</dbReference>
<dbReference type="EC" id="2.5.1.47" evidence="4 12"/>
<dbReference type="NCBIfam" id="TIGR01136">
    <property type="entry name" value="cysKM"/>
    <property type="match status" value="1"/>
</dbReference>
<feature type="binding site" evidence="10">
    <location>
        <position position="267"/>
    </location>
    <ligand>
        <name>pyridoxal 5'-phosphate</name>
        <dbReference type="ChEBI" id="CHEBI:597326"/>
    </ligand>
</feature>
<dbReference type="GO" id="GO:0005737">
    <property type="term" value="C:cytoplasm"/>
    <property type="evidence" value="ECO:0007669"/>
    <property type="project" value="UniProtKB-ARBA"/>
</dbReference>
<dbReference type="GO" id="GO:0004124">
    <property type="term" value="F:cysteine synthase activity"/>
    <property type="evidence" value="ECO:0007669"/>
    <property type="project" value="UniProtKB-UniRule"/>
</dbReference>
<feature type="binding site" evidence="10">
    <location>
        <position position="75"/>
    </location>
    <ligand>
        <name>pyridoxal 5'-phosphate</name>
        <dbReference type="ChEBI" id="CHEBI:597326"/>
    </ligand>
</feature>
<dbReference type="RefSeq" id="WP_106153754.1">
    <property type="nucleotide sequence ID" value="NZ_PVTS01000012.1"/>
</dbReference>
<accession>A0A2T0XER0</accession>
<feature type="modified residue" description="N6-(pyridoxal phosphate)lysine" evidence="11">
    <location>
        <position position="45"/>
    </location>
</feature>
<dbReference type="InterPro" id="IPR005856">
    <property type="entry name" value="Cys_synth"/>
</dbReference>
<sequence length="306" mass="32473">MTKIAQNMTELIGNTPLVKVNKLTGEAGAEVVAKLEFYNPGGSVKDRPALSMIEAAEKEGVLDAETIIVEPTSGNTGVGLALVAAVRGYKLILTMPESMSIERRKLLKKFGAELVLTPAPDGMKGAIAKAREIADKYAKSFIPQQFQNKNNPDAHYRTTAQEILDDTDGQVDVFVAGVGTGGTITGVGHHLKKKQPGVKIVAVEPSASPVLSGGQPGPHKIQGIGAGFVPDILDQDVIDEVVTVDNEDAIHFSHEAAQKEGILCGYSSGAALWAAVELAKRPDLKGKRIVVLLPDTGERYLSTFEI</sequence>
<dbReference type="AlphaFoldDB" id="A0A2T0XER0"/>
<comment type="catalytic activity">
    <reaction evidence="9 12">
        <text>O-acetyl-L-serine + hydrogen sulfide = L-cysteine + acetate</text>
        <dbReference type="Rhea" id="RHEA:14829"/>
        <dbReference type="ChEBI" id="CHEBI:29919"/>
        <dbReference type="ChEBI" id="CHEBI:30089"/>
        <dbReference type="ChEBI" id="CHEBI:35235"/>
        <dbReference type="ChEBI" id="CHEBI:58340"/>
        <dbReference type="EC" id="2.5.1.47"/>
    </reaction>
</comment>
<evidence type="ECO:0000256" key="6">
    <source>
        <dbReference type="ARBA" id="ARBA00022679"/>
    </source>
</evidence>
<evidence type="ECO:0000256" key="7">
    <source>
        <dbReference type="ARBA" id="ARBA00022898"/>
    </source>
</evidence>